<dbReference type="SUPFAM" id="SSF88659">
    <property type="entry name" value="Sigma3 and sigma4 domains of RNA polymerase sigma factors"/>
    <property type="match status" value="1"/>
</dbReference>
<evidence type="ECO:0000259" key="5">
    <source>
        <dbReference type="Pfam" id="PF04542"/>
    </source>
</evidence>
<dbReference type="InterPro" id="IPR013249">
    <property type="entry name" value="RNA_pol_sigma70_r4_t2"/>
</dbReference>
<dbReference type="RefSeq" id="WP_064028023.1">
    <property type="nucleotide sequence ID" value="NZ_LUUK01000157.1"/>
</dbReference>
<dbReference type="Pfam" id="PF04542">
    <property type="entry name" value="Sigma70_r2"/>
    <property type="match status" value="1"/>
</dbReference>
<dbReference type="InterPro" id="IPR014284">
    <property type="entry name" value="RNA_pol_sigma-70_dom"/>
</dbReference>
<keyword evidence="8" id="KW-1185">Reference proteome</keyword>
<organism evidence="7 8">
    <name type="scientific">Methylomonas koyamae</name>
    <dbReference type="NCBI Taxonomy" id="702114"/>
    <lineage>
        <taxon>Bacteria</taxon>
        <taxon>Pseudomonadati</taxon>
        <taxon>Pseudomonadota</taxon>
        <taxon>Gammaproteobacteria</taxon>
        <taxon>Methylococcales</taxon>
        <taxon>Methylococcaceae</taxon>
        <taxon>Methylomonas</taxon>
    </lineage>
</organism>
<dbReference type="EMBL" id="LUUK01000157">
    <property type="protein sequence ID" value="OAI19479.1"/>
    <property type="molecule type" value="Genomic_DNA"/>
</dbReference>
<comment type="similarity">
    <text evidence="1">Belongs to the sigma-70 factor family. ECF subfamily.</text>
</comment>
<dbReference type="InterPro" id="IPR013324">
    <property type="entry name" value="RNA_pol_sigma_r3/r4-like"/>
</dbReference>
<evidence type="ECO:0000313" key="7">
    <source>
        <dbReference type="EMBL" id="OAI19479.1"/>
    </source>
</evidence>
<dbReference type="NCBIfam" id="TIGR02937">
    <property type="entry name" value="sigma70-ECF"/>
    <property type="match status" value="1"/>
</dbReference>
<reference evidence="8" key="1">
    <citation type="submission" date="2016-03" db="EMBL/GenBank/DDBJ databases">
        <authorList>
            <person name="Heylen K."/>
            <person name="De Vos P."/>
            <person name="Vekeman B."/>
        </authorList>
    </citation>
    <scope>NUCLEOTIDE SEQUENCE [LARGE SCALE GENOMIC DNA]</scope>
    <source>
        <strain evidence="8">R-45383</strain>
    </source>
</reference>
<dbReference type="STRING" id="702114.A1355_04395"/>
<dbReference type="SUPFAM" id="SSF88946">
    <property type="entry name" value="Sigma2 domain of RNA polymerase sigma factors"/>
    <property type="match status" value="1"/>
</dbReference>
<keyword evidence="4" id="KW-0804">Transcription</keyword>
<dbReference type="Gene3D" id="1.10.1740.10">
    <property type="match status" value="1"/>
</dbReference>
<dbReference type="Proteomes" id="UP000077628">
    <property type="component" value="Unassembled WGS sequence"/>
</dbReference>
<dbReference type="PANTHER" id="PTHR43133">
    <property type="entry name" value="RNA POLYMERASE ECF-TYPE SIGMA FACTO"/>
    <property type="match status" value="1"/>
</dbReference>
<dbReference type="InterPro" id="IPR039425">
    <property type="entry name" value="RNA_pol_sigma-70-like"/>
</dbReference>
<accession>A0A177NQI9</accession>
<dbReference type="Pfam" id="PF08281">
    <property type="entry name" value="Sigma70_r4_2"/>
    <property type="match status" value="1"/>
</dbReference>
<dbReference type="GO" id="GO:0003677">
    <property type="term" value="F:DNA binding"/>
    <property type="evidence" value="ECO:0007669"/>
    <property type="project" value="InterPro"/>
</dbReference>
<dbReference type="PANTHER" id="PTHR43133:SF63">
    <property type="entry name" value="RNA POLYMERASE SIGMA FACTOR FECI-RELATED"/>
    <property type="match status" value="1"/>
</dbReference>
<dbReference type="OrthoDB" id="9797134at2"/>
<sequence>MYRFSPDFANDLIQRHRDELLGFLAPRIRCPETAADILQDAFFRLTQFESESQIANPRAFLYKVVGNLAIDHLRKHQREAERHAAEEELAEHADATPDLERQVYSRQKLLHLQQAVSELPPKCREVFVLHKFHHYPYSQIMRELNIAESTVLKHINKALEHCRRRMRELELSERERHDA</sequence>
<dbReference type="Gene3D" id="1.10.10.10">
    <property type="entry name" value="Winged helix-like DNA-binding domain superfamily/Winged helix DNA-binding domain"/>
    <property type="match status" value="1"/>
</dbReference>
<dbReference type="AlphaFoldDB" id="A0A177NQI9"/>
<keyword evidence="3" id="KW-0731">Sigma factor</keyword>
<dbReference type="InterPro" id="IPR007627">
    <property type="entry name" value="RNA_pol_sigma70_r2"/>
</dbReference>
<evidence type="ECO:0000256" key="4">
    <source>
        <dbReference type="ARBA" id="ARBA00023163"/>
    </source>
</evidence>
<dbReference type="GO" id="GO:0016987">
    <property type="term" value="F:sigma factor activity"/>
    <property type="evidence" value="ECO:0007669"/>
    <property type="project" value="UniProtKB-KW"/>
</dbReference>
<feature type="domain" description="RNA polymerase sigma factor 70 region 4 type 2" evidence="6">
    <location>
        <begin position="112"/>
        <end position="162"/>
    </location>
</feature>
<keyword evidence="2" id="KW-0805">Transcription regulation</keyword>
<dbReference type="InterPro" id="IPR013325">
    <property type="entry name" value="RNA_pol_sigma_r2"/>
</dbReference>
<comment type="caution">
    <text evidence="7">The sequence shown here is derived from an EMBL/GenBank/DDBJ whole genome shotgun (WGS) entry which is preliminary data.</text>
</comment>
<evidence type="ECO:0000256" key="2">
    <source>
        <dbReference type="ARBA" id="ARBA00023015"/>
    </source>
</evidence>
<gene>
    <name evidence="7" type="ORF">A1355_04395</name>
</gene>
<dbReference type="InterPro" id="IPR036388">
    <property type="entry name" value="WH-like_DNA-bd_sf"/>
</dbReference>
<proteinExistence type="inferred from homology"/>
<evidence type="ECO:0000256" key="1">
    <source>
        <dbReference type="ARBA" id="ARBA00010641"/>
    </source>
</evidence>
<name>A0A177NQI9_9GAMM</name>
<feature type="domain" description="RNA polymerase sigma-70 region 2" evidence="5">
    <location>
        <begin position="12"/>
        <end position="78"/>
    </location>
</feature>
<evidence type="ECO:0000313" key="8">
    <source>
        <dbReference type="Proteomes" id="UP000077628"/>
    </source>
</evidence>
<evidence type="ECO:0000259" key="6">
    <source>
        <dbReference type="Pfam" id="PF08281"/>
    </source>
</evidence>
<dbReference type="GO" id="GO:0006352">
    <property type="term" value="P:DNA-templated transcription initiation"/>
    <property type="evidence" value="ECO:0007669"/>
    <property type="project" value="InterPro"/>
</dbReference>
<evidence type="ECO:0000256" key="3">
    <source>
        <dbReference type="ARBA" id="ARBA00023082"/>
    </source>
</evidence>
<protein>
    <submittedName>
        <fullName evidence="7">RNA polymerase subunit sigma-24</fullName>
    </submittedName>
</protein>